<keyword evidence="8" id="KW-1185">Reference proteome</keyword>
<dbReference type="GO" id="GO:0044781">
    <property type="term" value="P:bacterial-type flagellum organization"/>
    <property type="evidence" value="ECO:0007669"/>
    <property type="project" value="InterPro"/>
</dbReference>
<dbReference type="GO" id="GO:0016020">
    <property type="term" value="C:membrane"/>
    <property type="evidence" value="ECO:0007669"/>
    <property type="project" value="InterPro"/>
</dbReference>
<dbReference type="AlphaFoldDB" id="A0A1S6IRN1"/>
<dbReference type="KEGG" id="jda:BW727_101883"/>
<dbReference type="Pfam" id="PF04347">
    <property type="entry name" value="FliO"/>
    <property type="match status" value="1"/>
</dbReference>
<dbReference type="STRING" id="708126.BW727_101883"/>
<organism evidence="7 8">
    <name type="scientific">Jeotgalibaca dankookensis</name>
    <dbReference type="NCBI Taxonomy" id="708126"/>
    <lineage>
        <taxon>Bacteria</taxon>
        <taxon>Bacillati</taxon>
        <taxon>Bacillota</taxon>
        <taxon>Bacilli</taxon>
        <taxon>Lactobacillales</taxon>
        <taxon>Carnobacteriaceae</taxon>
        <taxon>Jeotgalibaca</taxon>
    </lineage>
</organism>
<protein>
    <recommendedName>
        <fullName evidence="9">Flagellar biosynthetic protein FliO</fullName>
    </recommendedName>
</protein>
<dbReference type="Proteomes" id="UP000188993">
    <property type="component" value="Chromosome"/>
</dbReference>
<keyword evidence="4 6" id="KW-1133">Transmembrane helix</keyword>
<dbReference type="EMBL" id="CP019728">
    <property type="protein sequence ID" value="AQS54207.1"/>
    <property type="molecule type" value="Genomic_DNA"/>
</dbReference>
<accession>A0A1S6IRN1</accession>
<feature type="transmembrane region" description="Helical" evidence="6">
    <location>
        <begin position="6"/>
        <end position="24"/>
    </location>
</feature>
<evidence type="ECO:0000256" key="4">
    <source>
        <dbReference type="ARBA" id="ARBA00022989"/>
    </source>
</evidence>
<dbReference type="OrthoDB" id="2298465at2"/>
<evidence type="ECO:0000313" key="8">
    <source>
        <dbReference type="Proteomes" id="UP000188993"/>
    </source>
</evidence>
<proteinExistence type="predicted"/>
<evidence type="ECO:0008006" key="9">
    <source>
        <dbReference type="Google" id="ProtNLM"/>
    </source>
</evidence>
<evidence type="ECO:0000256" key="5">
    <source>
        <dbReference type="ARBA" id="ARBA00023136"/>
    </source>
</evidence>
<reference evidence="7 8" key="1">
    <citation type="journal article" date="2014" name="Int. J. Syst. Evol. Microbiol.">
        <title>Jeotgalibaca dankookensis gen. nov., sp. nov., a member of the family Carnobacteriaceae, isolated from seujeot (Korean traditional food).</title>
        <authorList>
            <person name="Lee D.G."/>
            <person name="Trujillo M.E."/>
            <person name="Kang H."/>
            <person name="Ahn T.Y."/>
        </authorList>
    </citation>
    <scope>NUCLEOTIDE SEQUENCE [LARGE SCALE GENOMIC DNA]</scope>
    <source>
        <strain evidence="7 8">EX-07</strain>
    </source>
</reference>
<evidence type="ECO:0000313" key="7">
    <source>
        <dbReference type="EMBL" id="AQS54207.1"/>
    </source>
</evidence>
<evidence type="ECO:0000256" key="3">
    <source>
        <dbReference type="ARBA" id="ARBA00022692"/>
    </source>
</evidence>
<keyword evidence="2" id="KW-1003">Cell membrane</keyword>
<name>A0A1S6IRN1_9LACT</name>
<dbReference type="RefSeq" id="WP_062467788.1">
    <property type="nucleotide sequence ID" value="NZ_BBYN01000003.1"/>
</dbReference>
<sequence length="118" mass="13427">MGIEYVIKSIGALAVVILMANILLKKMNAVTTKGAKNMKILEKMPLSRTSSLYIIEVTGKHYLMSGTEQHNEILKELDEVQMANYLDNQTQQNEKTKVFLTETIVGKKNKWLEKRKQG</sequence>
<gene>
    <name evidence="7" type="ORF">BW727_101883</name>
</gene>
<evidence type="ECO:0000256" key="1">
    <source>
        <dbReference type="ARBA" id="ARBA00004236"/>
    </source>
</evidence>
<keyword evidence="5 6" id="KW-0472">Membrane</keyword>
<evidence type="ECO:0000256" key="2">
    <source>
        <dbReference type="ARBA" id="ARBA00022475"/>
    </source>
</evidence>
<evidence type="ECO:0000256" key="6">
    <source>
        <dbReference type="SAM" id="Phobius"/>
    </source>
</evidence>
<comment type="subcellular location">
    <subcellularLocation>
        <location evidence="1">Cell membrane</location>
    </subcellularLocation>
</comment>
<keyword evidence="3 6" id="KW-0812">Transmembrane</keyword>
<dbReference type="InterPro" id="IPR022781">
    <property type="entry name" value="Flagellar_biosynth_FliO"/>
</dbReference>